<accession>A0A2B4S9M1</accession>
<keyword evidence="2" id="KW-1185">Reference proteome</keyword>
<comment type="caution">
    <text evidence="1">The sequence shown here is derived from an EMBL/GenBank/DDBJ whole genome shotgun (WGS) entry which is preliminary data.</text>
</comment>
<name>A0A2B4S9M1_STYPI</name>
<protein>
    <submittedName>
        <fullName evidence="1">Uncharacterized protein</fullName>
    </submittedName>
</protein>
<organism evidence="1 2">
    <name type="scientific">Stylophora pistillata</name>
    <name type="common">Smooth cauliflower coral</name>
    <dbReference type="NCBI Taxonomy" id="50429"/>
    <lineage>
        <taxon>Eukaryota</taxon>
        <taxon>Metazoa</taxon>
        <taxon>Cnidaria</taxon>
        <taxon>Anthozoa</taxon>
        <taxon>Hexacorallia</taxon>
        <taxon>Scleractinia</taxon>
        <taxon>Astrocoeniina</taxon>
        <taxon>Pocilloporidae</taxon>
        <taxon>Stylophora</taxon>
    </lineage>
</organism>
<dbReference type="Proteomes" id="UP000225706">
    <property type="component" value="Unassembled WGS sequence"/>
</dbReference>
<dbReference type="EMBL" id="LSMT01000155">
    <property type="protein sequence ID" value="PFX25278.1"/>
    <property type="molecule type" value="Genomic_DNA"/>
</dbReference>
<evidence type="ECO:0000313" key="2">
    <source>
        <dbReference type="Proteomes" id="UP000225706"/>
    </source>
</evidence>
<reference evidence="2" key="1">
    <citation type="journal article" date="2017" name="bioRxiv">
        <title>Comparative analysis of the genomes of Stylophora pistillata and Acropora digitifera provides evidence for extensive differences between species of corals.</title>
        <authorList>
            <person name="Voolstra C.R."/>
            <person name="Li Y."/>
            <person name="Liew Y.J."/>
            <person name="Baumgarten S."/>
            <person name="Zoccola D."/>
            <person name="Flot J.-F."/>
            <person name="Tambutte S."/>
            <person name="Allemand D."/>
            <person name="Aranda M."/>
        </authorList>
    </citation>
    <scope>NUCLEOTIDE SEQUENCE [LARGE SCALE GENOMIC DNA]</scope>
</reference>
<sequence length="67" mass="7555">MFLKIEEPSRFNWSVPKKLWKMPAKRVPVATVTTEGESFEVEQELFHQEVKAPVSTVNAASPSPAQI</sequence>
<dbReference type="AlphaFoldDB" id="A0A2B4S9M1"/>
<evidence type="ECO:0000313" key="1">
    <source>
        <dbReference type="EMBL" id="PFX25278.1"/>
    </source>
</evidence>
<proteinExistence type="predicted"/>
<gene>
    <name evidence="1" type="ORF">AWC38_SpisGene10127</name>
</gene>